<gene>
    <name evidence="1" type="ORF">L486_03832</name>
</gene>
<accession>A0A1B9IUW5</accession>
<dbReference type="EMBL" id="KI669461">
    <property type="protein sequence ID" value="OCF59329.1"/>
    <property type="molecule type" value="Genomic_DNA"/>
</dbReference>
<keyword evidence="2" id="KW-1185">Reference proteome</keyword>
<reference evidence="1 2" key="1">
    <citation type="submission" date="2013-07" db="EMBL/GenBank/DDBJ databases">
        <title>The Genome Sequence of Kwoniella mangroviensis CBS10435.</title>
        <authorList>
            <consortium name="The Broad Institute Genome Sequencing Platform"/>
            <person name="Cuomo C."/>
            <person name="Litvintseva A."/>
            <person name="Chen Y."/>
            <person name="Heitman J."/>
            <person name="Sun S."/>
            <person name="Springer D."/>
            <person name="Dromer F."/>
            <person name="Young S.K."/>
            <person name="Zeng Q."/>
            <person name="Gargeya S."/>
            <person name="Fitzgerald M."/>
            <person name="Abouelleil A."/>
            <person name="Alvarado L."/>
            <person name="Berlin A.M."/>
            <person name="Chapman S.B."/>
            <person name="Dewar J."/>
            <person name="Goldberg J."/>
            <person name="Griggs A."/>
            <person name="Gujja S."/>
            <person name="Hansen M."/>
            <person name="Howarth C."/>
            <person name="Imamovic A."/>
            <person name="Larimer J."/>
            <person name="McCowan C."/>
            <person name="Murphy C."/>
            <person name="Pearson M."/>
            <person name="Priest M."/>
            <person name="Roberts A."/>
            <person name="Saif S."/>
            <person name="Shea T."/>
            <person name="Sykes S."/>
            <person name="Wortman J."/>
            <person name="Nusbaum C."/>
            <person name="Birren B."/>
        </authorList>
    </citation>
    <scope>NUCLEOTIDE SEQUENCE [LARGE SCALE GENOMIC DNA]</scope>
    <source>
        <strain evidence="1 2">CBS 10435</strain>
    </source>
</reference>
<reference evidence="2" key="2">
    <citation type="submission" date="2013-12" db="EMBL/GenBank/DDBJ databases">
        <title>Evolution of pathogenesis and genome organization in the Tremellales.</title>
        <authorList>
            <person name="Cuomo C."/>
            <person name="Litvintseva A."/>
            <person name="Heitman J."/>
            <person name="Chen Y."/>
            <person name="Sun S."/>
            <person name="Springer D."/>
            <person name="Dromer F."/>
            <person name="Young S."/>
            <person name="Zeng Q."/>
            <person name="Chapman S."/>
            <person name="Gujja S."/>
            <person name="Saif S."/>
            <person name="Birren B."/>
        </authorList>
    </citation>
    <scope>NUCLEOTIDE SEQUENCE [LARGE SCALE GENOMIC DNA]</scope>
    <source>
        <strain evidence="2">CBS 10435</strain>
    </source>
</reference>
<proteinExistence type="predicted"/>
<dbReference type="Proteomes" id="UP000092583">
    <property type="component" value="Unassembled WGS sequence"/>
</dbReference>
<evidence type="ECO:0000313" key="1">
    <source>
        <dbReference type="EMBL" id="OCF59329.1"/>
    </source>
</evidence>
<protein>
    <submittedName>
        <fullName evidence="1">Uncharacterized protein</fullName>
    </submittedName>
</protein>
<name>A0A1B9IUW5_9TREE</name>
<dbReference type="AlphaFoldDB" id="A0A1B9IUW5"/>
<organism evidence="1 2">
    <name type="scientific">Kwoniella mangroviensis CBS 10435</name>
    <dbReference type="NCBI Taxonomy" id="1331196"/>
    <lineage>
        <taxon>Eukaryota</taxon>
        <taxon>Fungi</taxon>
        <taxon>Dikarya</taxon>
        <taxon>Basidiomycota</taxon>
        <taxon>Agaricomycotina</taxon>
        <taxon>Tremellomycetes</taxon>
        <taxon>Tremellales</taxon>
        <taxon>Cryptococcaceae</taxon>
        <taxon>Kwoniella</taxon>
    </lineage>
</organism>
<sequence length="70" mass="7904">MPLIRVVIIKDSIMLRLKLVNLAVWSIAPNGQLLNDTRAKRTRLSRIDTMEITCYVLIKGTEPLLEGKAV</sequence>
<evidence type="ECO:0000313" key="2">
    <source>
        <dbReference type="Proteomes" id="UP000092583"/>
    </source>
</evidence>